<dbReference type="Proteomes" id="UP000018144">
    <property type="component" value="Unassembled WGS sequence"/>
</dbReference>
<accession>U4LB06</accession>
<protein>
    <submittedName>
        <fullName evidence="1">Uncharacterized protein</fullName>
    </submittedName>
</protein>
<organism evidence="1 2">
    <name type="scientific">Pyronema omphalodes (strain CBS 100304)</name>
    <name type="common">Pyronema confluens</name>
    <dbReference type="NCBI Taxonomy" id="1076935"/>
    <lineage>
        <taxon>Eukaryota</taxon>
        <taxon>Fungi</taxon>
        <taxon>Dikarya</taxon>
        <taxon>Ascomycota</taxon>
        <taxon>Pezizomycotina</taxon>
        <taxon>Pezizomycetes</taxon>
        <taxon>Pezizales</taxon>
        <taxon>Pyronemataceae</taxon>
        <taxon>Pyronema</taxon>
    </lineage>
</organism>
<dbReference type="EMBL" id="HF936378">
    <property type="protein sequence ID" value="CCX16316.1"/>
    <property type="molecule type" value="Genomic_DNA"/>
</dbReference>
<keyword evidence="2" id="KW-1185">Reference proteome</keyword>
<proteinExistence type="predicted"/>
<dbReference type="AlphaFoldDB" id="U4LB06"/>
<gene>
    <name evidence="1" type="ORF">PCON_02912</name>
</gene>
<evidence type="ECO:0000313" key="1">
    <source>
        <dbReference type="EMBL" id="CCX16316.1"/>
    </source>
</evidence>
<name>U4LB06_PYROM</name>
<reference evidence="1 2" key="1">
    <citation type="journal article" date="2013" name="PLoS Genet.">
        <title>The genome and development-dependent transcriptomes of Pyronema confluens: a window into fungal evolution.</title>
        <authorList>
            <person name="Traeger S."/>
            <person name="Altegoer F."/>
            <person name="Freitag M."/>
            <person name="Gabaldon T."/>
            <person name="Kempken F."/>
            <person name="Kumar A."/>
            <person name="Marcet-Houben M."/>
            <person name="Poggeler S."/>
            <person name="Stajich J.E."/>
            <person name="Nowrousian M."/>
        </authorList>
    </citation>
    <scope>NUCLEOTIDE SEQUENCE [LARGE SCALE GENOMIC DNA]</scope>
    <source>
        <strain evidence="2">CBS 100304</strain>
        <tissue evidence="1">Vegetative mycelium</tissue>
    </source>
</reference>
<evidence type="ECO:0000313" key="2">
    <source>
        <dbReference type="Proteomes" id="UP000018144"/>
    </source>
</evidence>
<sequence length="37" mass="4016">MSVTAGCLAIFLARGGSWDPKEVWVRFCGSDITITAR</sequence>